<accession>A0A2P8C5C3</accession>
<reference evidence="2 3" key="1">
    <citation type="submission" date="2018-03" db="EMBL/GenBank/DDBJ databases">
        <title>Genomic Encyclopedia of Archaeal and Bacterial Type Strains, Phase II (KMG-II): from individual species to whole genera.</title>
        <authorList>
            <person name="Goeker M."/>
        </authorList>
    </citation>
    <scope>NUCLEOTIDE SEQUENCE [LARGE SCALE GENOMIC DNA]</scope>
    <source>
        <strain evidence="2 3">DSM 45312</strain>
    </source>
</reference>
<evidence type="ECO:0000313" key="2">
    <source>
        <dbReference type="EMBL" id="PSK80162.1"/>
    </source>
</evidence>
<feature type="region of interest" description="Disordered" evidence="1">
    <location>
        <begin position="1"/>
        <end position="23"/>
    </location>
</feature>
<keyword evidence="3" id="KW-1185">Reference proteome</keyword>
<protein>
    <submittedName>
        <fullName evidence="2">Uncharacterized protein</fullName>
    </submittedName>
</protein>
<evidence type="ECO:0000256" key="1">
    <source>
        <dbReference type="SAM" id="MobiDB-lite"/>
    </source>
</evidence>
<feature type="region of interest" description="Disordered" evidence="1">
    <location>
        <begin position="84"/>
        <end position="117"/>
    </location>
</feature>
<sequence>MADDQPRPIRSAPSARATQAAADAAHAERVAHLAAELERQGWVKIRADTDEDRAAIRRAASAAASDLGYAVRSTITPDGAVMVAVDDTGQPPNPVRDQRDDARARRAIDDAFRRPED</sequence>
<name>A0A2P8C5C3_9ACTN</name>
<evidence type="ECO:0000313" key="3">
    <source>
        <dbReference type="Proteomes" id="UP000240542"/>
    </source>
</evidence>
<comment type="caution">
    <text evidence="2">The sequence shown here is derived from an EMBL/GenBank/DDBJ whole genome shotgun (WGS) entry which is preliminary data.</text>
</comment>
<dbReference type="EMBL" id="PYGA01000064">
    <property type="protein sequence ID" value="PSK80162.1"/>
    <property type="molecule type" value="Genomic_DNA"/>
</dbReference>
<dbReference type="RefSeq" id="WP_106587174.1">
    <property type="nucleotide sequence ID" value="NZ_PYGA01000064.1"/>
</dbReference>
<organism evidence="2 3">
    <name type="scientific">Murinocardiopsis flavida</name>
    <dbReference type="NCBI Taxonomy" id="645275"/>
    <lineage>
        <taxon>Bacteria</taxon>
        <taxon>Bacillati</taxon>
        <taxon>Actinomycetota</taxon>
        <taxon>Actinomycetes</taxon>
        <taxon>Streptosporangiales</taxon>
        <taxon>Nocardiopsidaceae</taxon>
        <taxon>Murinocardiopsis</taxon>
    </lineage>
</organism>
<gene>
    <name evidence="2" type="ORF">CLV63_1641</name>
</gene>
<feature type="compositionally biased region" description="Basic and acidic residues" evidence="1">
    <location>
        <begin position="96"/>
        <end position="117"/>
    </location>
</feature>
<proteinExistence type="predicted"/>
<dbReference type="Proteomes" id="UP000240542">
    <property type="component" value="Unassembled WGS sequence"/>
</dbReference>
<dbReference type="AlphaFoldDB" id="A0A2P8C5C3"/>
<feature type="compositionally biased region" description="Low complexity" evidence="1">
    <location>
        <begin position="12"/>
        <end position="23"/>
    </location>
</feature>